<evidence type="ECO:0000259" key="2">
    <source>
        <dbReference type="Pfam" id="PF04892"/>
    </source>
</evidence>
<dbReference type="Pfam" id="PF04892">
    <property type="entry name" value="VanZ"/>
    <property type="match status" value="1"/>
</dbReference>
<gene>
    <name evidence="3" type="ORF">DCG82_07350</name>
</gene>
<feature type="transmembrane region" description="Helical" evidence="1">
    <location>
        <begin position="67"/>
        <end position="84"/>
    </location>
</feature>
<proteinExistence type="predicted"/>
<protein>
    <recommendedName>
        <fullName evidence="2">VanZ-like domain-containing protein</fullName>
    </recommendedName>
</protein>
<sequence>MLKFKRILLWSLPSFWTLFIFFVGSVNFNDEMNNGNFLKRITLNLRRFFLERDGVIFKIVGLNLDKIYHFVQYLILASLIMFAVKNDLKKNFKFNLRLTFLIVFLIGMFDEIHQIFLKSRSCSLFDLFANLSGVFLLYLLFNFKKLRTDGI</sequence>
<evidence type="ECO:0000313" key="4">
    <source>
        <dbReference type="Proteomes" id="UP000262454"/>
    </source>
</evidence>
<dbReference type="NCBIfam" id="NF037970">
    <property type="entry name" value="vanZ_1"/>
    <property type="match status" value="1"/>
</dbReference>
<dbReference type="EMBL" id="DMCX01000037">
    <property type="protein sequence ID" value="HAF08205.1"/>
    <property type="molecule type" value="Genomic_DNA"/>
</dbReference>
<feature type="domain" description="VanZ-like" evidence="2">
    <location>
        <begin position="15"/>
        <end position="143"/>
    </location>
</feature>
<comment type="caution">
    <text evidence="3">The sequence shown here is derived from an EMBL/GenBank/DDBJ whole genome shotgun (WGS) entry which is preliminary data.</text>
</comment>
<dbReference type="Proteomes" id="UP000262454">
    <property type="component" value="Unassembled WGS sequence"/>
</dbReference>
<feature type="transmembrane region" description="Helical" evidence="1">
    <location>
        <begin position="96"/>
        <end position="117"/>
    </location>
</feature>
<keyword evidence="1" id="KW-0472">Membrane</keyword>
<accession>A0A348MMC9</accession>
<organism evidence="3 4">
    <name type="scientific">candidate division WOR-3 bacterium</name>
    <dbReference type="NCBI Taxonomy" id="2052148"/>
    <lineage>
        <taxon>Bacteria</taxon>
        <taxon>Bacteria division WOR-3</taxon>
    </lineage>
</organism>
<evidence type="ECO:0000313" key="3">
    <source>
        <dbReference type="EMBL" id="HAF08205.1"/>
    </source>
</evidence>
<reference evidence="3 4" key="1">
    <citation type="journal article" date="2018" name="Nat. Biotechnol.">
        <title>A standardized bacterial taxonomy based on genome phylogeny substantially revises the tree of life.</title>
        <authorList>
            <person name="Parks D.H."/>
            <person name="Chuvochina M."/>
            <person name="Waite D.W."/>
            <person name="Rinke C."/>
            <person name="Skarshewski A."/>
            <person name="Chaumeil P.A."/>
            <person name="Hugenholtz P."/>
        </authorList>
    </citation>
    <scope>NUCLEOTIDE SEQUENCE [LARGE SCALE GENOMIC DNA]</scope>
    <source>
        <strain evidence="3">UBA7921</strain>
    </source>
</reference>
<feature type="transmembrane region" description="Helical" evidence="1">
    <location>
        <begin position="7"/>
        <end position="28"/>
    </location>
</feature>
<keyword evidence="1" id="KW-1133">Transmembrane helix</keyword>
<feature type="transmembrane region" description="Helical" evidence="1">
    <location>
        <begin position="123"/>
        <end position="141"/>
    </location>
</feature>
<keyword evidence="1" id="KW-0812">Transmembrane</keyword>
<name>A0A348MMC9_UNCW3</name>
<dbReference type="AlphaFoldDB" id="A0A348MMC9"/>
<dbReference type="InterPro" id="IPR006976">
    <property type="entry name" value="VanZ-like"/>
</dbReference>
<evidence type="ECO:0000256" key="1">
    <source>
        <dbReference type="SAM" id="Phobius"/>
    </source>
</evidence>